<comment type="caution">
    <text evidence="2">The sequence shown here is derived from an EMBL/GenBank/DDBJ whole genome shotgun (WGS) entry which is preliminary data.</text>
</comment>
<dbReference type="InterPro" id="IPR043129">
    <property type="entry name" value="ATPase_NBD"/>
</dbReference>
<keyword evidence="3" id="KW-1185">Reference proteome</keyword>
<comment type="similarity">
    <text evidence="1">Belongs to the ROK (NagC/XylR) family.</text>
</comment>
<dbReference type="Gene3D" id="3.30.420.40">
    <property type="match status" value="2"/>
</dbReference>
<dbReference type="EMBL" id="SLUK01000012">
    <property type="protein sequence ID" value="TCL41889.1"/>
    <property type="molecule type" value="Genomic_DNA"/>
</dbReference>
<name>A0A9X8UI36_9FIRM</name>
<dbReference type="Pfam" id="PF00480">
    <property type="entry name" value="ROK"/>
    <property type="match status" value="1"/>
</dbReference>
<dbReference type="RefSeq" id="WP_132085112.1">
    <property type="nucleotide sequence ID" value="NZ_SLUK01000012.1"/>
</dbReference>
<evidence type="ECO:0000313" key="3">
    <source>
        <dbReference type="Proteomes" id="UP000294682"/>
    </source>
</evidence>
<reference evidence="2 3" key="1">
    <citation type="submission" date="2019-03" db="EMBL/GenBank/DDBJ databases">
        <title>Genomic Encyclopedia of Type Strains, Phase IV (KMG-IV): sequencing the most valuable type-strain genomes for metagenomic binning, comparative biology and taxonomic classification.</title>
        <authorList>
            <person name="Goeker M."/>
        </authorList>
    </citation>
    <scope>NUCLEOTIDE SEQUENCE [LARGE SCALE GENOMIC DNA]</scope>
    <source>
        <strain evidence="2 3">DSM 100433</strain>
    </source>
</reference>
<dbReference type="AlphaFoldDB" id="A0A9X8UI36"/>
<dbReference type="Proteomes" id="UP000294682">
    <property type="component" value="Unassembled WGS sequence"/>
</dbReference>
<dbReference type="InterPro" id="IPR000600">
    <property type="entry name" value="ROK"/>
</dbReference>
<dbReference type="PANTHER" id="PTHR18964:SF149">
    <property type="entry name" value="BIFUNCTIONAL UDP-N-ACETYLGLUCOSAMINE 2-EPIMERASE_N-ACETYLMANNOSAMINE KINASE"/>
    <property type="match status" value="1"/>
</dbReference>
<accession>A0A9X8UI36</accession>
<protein>
    <submittedName>
        <fullName evidence="2">Glucokinase</fullName>
    </submittedName>
</protein>
<dbReference type="PANTHER" id="PTHR18964">
    <property type="entry name" value="ROK (REPRESSOR, ORF, KINASE) FAMILY"/>
    <property type="match status" value="1"/>
</dbReference>
<sequence>MEGKEYVLGVDVGGTKIAVGLVSRDGEIGRSRRYPMDRSDQEHTLRSIRDAIEDFMERERPQIKAIGLGLVGRVDTAGGIWSRAVNLSLFQPVPLGEELCARYGVPVSLDNDVFSAAQAELLFGMGRQSKDFLVLNVGTGMSIGIVSGGRLVRGAGNVAGEAGHTVAGVCERTCKCGRAGCLECFCSGGGMIERARELLPDYPKSTLASLPAGELHSVSIFAHARRGDALAALIARDAVDGLCAGCCNLVSLLNPQWIVAAGGVFREASLIETIEGYVRKYAFSSSLMDFKGVRLSALDPAHAGLLGAGAVGWRPFE</sequence>
<dbReference type="SUPFAM" id="SSF53067">
    <property type="entry name" value="Actin-like ATPase domain"/>
    <property type="match status" value="1"/>
</dbReference>
<evidence type="ECO:0000313" key="2">
    <source>
        <dbReference type="EMBL" id="TCL41889.1"/>
    </source>
</evidence>
<evidence type="ECO:0000256" key="1">
    <source>
        <dbReference type="ARBA" id="ARBA00006479"/>
    </source>
</evidence>
<gene>
    <name evidence="2" type="ORF">EDD78_11259</name>
</gene>
<proteinExistence type="inferred from homology"/>
<organism evidence="2 3">
    <name type="scientific">Harryflintia acetispora</name>
    <dbReference type="NCBI Taxonomy" id="1849041"/>
    <lineage>
        <taxon>Bacteria</taxon>
        <taxon>Bacillati</taxon>
        <taxon>Bacillota</taxon>
        <taxon>Clostridia</taxon>
        <taxon>Eubacteriales</taxon>
        <taxon>Oscillospiraceae</taxon>
        <taxon>Harryflintia</taxon>
    </lineage>
</organism>